<dbReference type="EMBL" id="VSRR010084112">
    <property type="protein sequence ID" value="MPC90365.1"/>
    <property type="molecule type" value="Genomic_DNA"/>
</dbReference>
<organism evidence="2 3">
    <name type="scientific">Portunus trituberculatus</name>
    <name type="common">Swimming crab</name>
    <name type="synonym">Neptunus trituberculatus</name>
    <dbReference type="NCBI Taxonomy" id="210409"/>
    <lineage>
        <taxon>Eukaryota</taxon>
        <taxon>Metazoa</taxon>
        <taxon>Ecdysozoa</taxon>
        <taxon>Arthropoda</taxon>
        <taxon>Crustacea</taxon>
        <taxon>Multicrustacea</taxon>
        <taxon>Malacostraca</taxon>
        <taxon>Eumalacostraca</taxon>
        <taxon>Eucarida</taxon>
        <taxon>Decapoda</taxon>
        <taxon>Pleocyemata</taxon>
        <taxon>Brachyura</taxon>
        <taxon>Eubrachyura</taxon>
        <taxon>Portunoidea</taxon>
        <taxon>Portunidae</taxon>
        <taxon>Portuninae</taxon>
        <taxon>Portunus</taxon>
    </lineage>
</organism>
<evidence type="ECO:0000313" key="3">
    <source>
        <dbReference type="Proteomes" id="UP000324222"/>
    </source>
</evidence>
<protein>
    <submittedName>
        <fullName evidence="2">Uncharacterized protein</fullName>
    </submittedName>
</protein>
<feature type="region of interest" description="Disordered" evidence="1">
    <location>
        <begin position="1"/>
        <end position="20"/>
    </location>
</feature>
<proteinExistence type="predicted"/>
<dbReference type="AlphaFoldDB" id="A0A5B7J6L2"/>
<evidence type="ECO:0000256" key="1">
    <source>
        <dbReference type="SAM" id="MobiDB-lite"/>
    </source>
</evidence>
<name>A0A5B7J6L2_PORTR</name>
<evidence type="ECO:0000313" key="2">
    <source>
        <dbReference type="EMBL" id="MPC90365.1"/>
    </source>
</evidence>
<reference evidence="2 3" key="1">
    <citation type="submission" date="2019-05" db="EMBL/GenBank/DDBJ databases">
        <title>Another draft genome of Portunus trituberculatus and its Hox gene families provides insights of decapod evolution.</title>
        <authorList>
            <person name="Jeong J.-H."/>
            <person name="Song I."/>
            <person name="Kim S."/>
            <person name="Choi T."/>
            <person name="Kim D."/>
            <person name="Ryu S."/>
            <person name="Kim W."/>
        </authorList>
    </citation>
    <scope>NUCLEOTIDE SEQUENCE [LARGE SCALE GENOMIC DNA]</scope>
    <source>
        <tissue evidence="2">Muscle</tissue>
    </source>
</reference>
<accession>A0A5B7J6L2</accession>
<keyword evidence="3" id="KW-1185">Reference proteome</keyword>
<sequence length="76" mass="8243">MSSKWPATPSAGEWKAKKTRKSLSSEIKLQEEGGGASFITRTLQVPQSTVSTVIKQATNVKKAGENFYINGKDANE</sequence>
<gene>
    <name evidence="2" type="ORF">E2C01_085346</name>
</gene>
<comment type="caution">
    <text evidence="2">The sequence shown here is derived from an EMBL/GenBank/DDBJ whole genome shotgun (WGS) entry which is preliminary data.</text>
</comment>
<dbReference type="Proteomes" id="UP000324222">
    <property type="component" value="Unassembled WGS sequence"/>
</dbReference>